<dbReference type="SUPFAM" id="SSF52172">
    <property type="entry name" value="CheY-like"/>
    <property type="match status" value="1"/>
</dbReference>
<evidence type="ECO:0000313" key="3">
    <source>
        <dbReference type="EMBL" id="GHH66312.1"/>
    </source>
</evidence>
<dbReference type="InterPro" id="IPR052893">
    <property type="entry name" value="TCS_response_regulator"/>
</dbReference>
<dbReference type="PANTHER" id="PTHR44520:SF2">
    <property type="entry name" value="RESPONSE REGULATOR RCP1"/>
    <property type="match status" value="1"/>
</dbReference>
<gene>
    <name evidence="3" type="ORF">GCM10018781_20060</name>
</gene>
<reference evidence="3" key="2">
    <citation type="submission" date="2020-09" db="EMBL/GenBank/DDBJ databases">
        <authorList>
            <person name="Sun Q."/>
            <person name="Ohkuma M."/>
        </authorList>
    </citation>
    <scope>NUCLEOTIDE SEQUENCE</scope>
    <source>
        <strain evidence="3">JCM 4646</strain>
    </source>
</reference>
<dbReference type="SMART" id="SM00448">
    <property type="entry name" value="REC"/>
    <property type="match status" value="1"/>
</dbReference>
<accession>A0A919FJ54</accession>
<dbReference type="Pfam" id="PF00072">
    <property type="entry name" value="Response_reg"/>
    <property type="match status" value="1"/>
</dbReference>
<dbReference type="RefSeq" id="WP_190210451.1">
    <property type="nucleotide sequence ID" value="NZ_BNBO01000007.1"/>
</dbReference>
<evidence type="ECO:0000313" key="4">
    <source>
        <dbReference type="Proteomes" id="UP000617734"/>
    </source>
</evidence>
<feature type="domain" description="Response regulatory" evidence="2">
    <location>
        <begin position="11"/>
        <end position="132"/>
    </location>
</feature>
<reference evidence="3" key="1">
    <citation type="journal article" date="2014" name="Int. J. Syst. Evol. Microbiol.">
        <title>Complete genome sequence of Corynebacterium casei LMG S-19264T (=DSM 44701T), isolated from a smear-ripened cheese.</title>
        <authorList>
            <consortium name="US DOE Joint Genome Institute (JGI-PGF)"/>
            <person name="Walter F."/>
            <person name="Albersmeier A."/>
            <person name="Kalinowski J."/>
            <person name="Ruckert C."/>
        </authorList>
    </citation>
    <scope>NUCLEOTIDE SEQUENCE</scope>
    <source>
        <strain evidence="3">JCM 4646</strain>
    </source>
</reference>
<dbReference type="CDD" id="cd17557">
    <property type="entry name" value="REC_Rcp-like"/>
    <property type="match status" value="1"/>
</dbReference>
<protein>
    <submittedName>
        <fullName evidence="3">Response regulator</fullName>
    </submittedName>
</protein>
<dbReference type="PROSITE" id="PS50110">
    <property type="entry name" value="RESPONSE_REGULATORY"/>
    <property type="match status" value="1"/>
</dbReference>
<keyword evidence="4" id="KW-1185">Reference proteome</keyword>
<name>A0A919FJ54_9ACTN</name>
<dbReference type="InterPro" id="IPR001789">
    <property type="entry name" value="Sig_transdc_resp-reg_receiver"/>
</dbReference>
<evidence type="ECO:0000259" key="2">
    <source>
        <dbReference type="PROSITE" id="PS50110"/>
    </source>
</evidence>
<sequence length="145" mass="16216">MATRSQARSYSVLLVEDDLADAMLIEEALFEQGMARTIVKAEDGVAALEHLRENVARYPDLIILDLNMPRMNGRELLEVLKADDQLKLIPIVVLTTSAAPEDVSGAYHRHANAYVTKPVNLDDFTRAVQSIDNFYLETAAVLHHR</sequence>
<dbReference type="Proteomes" id="UP000617734">
    <property type="component" value="Unassembled WGS sequence"/>
</dbReference>
<dbReference type="GeneID" id="95352482"/>
<dbReference type="PANTHER" id="PTHR44520">
    <property type="entry name" value="RESPONSE REGULATOR RCP1-RELATED"/>
    <property type="match status" value="1"/>
</dbReference>
<proteinExistence type="predicted"/>
<dbReference type="EMBL" id="BNBO01000007">
    <property type="protein sequence ID" value="GHH66312.1"/>
    <property type="molecule type" value="Genomic_DNA"/>
</dbReference>
<comment type="caution">
    <text evidence="3">The sequence shown here is derived from an EMBL/GenBank/DDBJ whole genome shotgun (WGS) entry which is preliminary data.</text>
</comment>
<dbReference type="AlphaFoldDB" id="A0A919FJ54"/>
<organism evidence="3 4">
    <name type="scientific">Kitasatospora indigofera</name>
    <dbReference type="NCBI Taxonomy" id="67307"/>
    <lineage>
        <taxon>Bacteria</taxon>
        <taxon>Bacillati</taxon>
        <taxon>Actinomycetota</taxon>
        <taxon>Actinomycetes</taxon>
        <taxon>Kitasatosporales</taxon>
        <taxon>Streptomycetaceae</taxon>
        <taxon>Kitasatospora</taxon>
    </lineage>
</organism>
<dbReference type="InterPro" id="IPR011006">
    <property type="entry name" value="CheY-like_superfamily"/>
</dbReference>
<dbReference type="GO" id="GO:0000160">
    <property type="term" value="P:phosphorelay signal transduction system"/>
    <property type="evidence" value="ECO:0007669"/>
    <property type="project" value="InterPro"/>
</dbReference>
<dbReference type="Gene3D" id="3.40.50.2300">
    <property type="match status" value="1"/>
</dbReference>
<evidence type="ECO:0000256" key="1">
    <source>
        <dbReference type="PROSITE-ProRule" id="PRU00169"/>
    </source>
</evidence>
<keyword evidence="1" id="KW-0597">Phosphoprotein</keyword>
<feature type="modified residue" description="4-aspartylphosphate" evidence="1">
    <location>
        <position position="65"/>
    </location>
</feature>